<dbReference type="PANTHER" id="PTHR43864:SF2">
    <property type="entry name" value="PUR OPERON REPRESSOR"/>
    <property type="match status" value="1"/>
</dbReference>
<dbReference type="InterPro" id="IPR029057">
    <property type="entry name" value="PRTase-like"/>
</dbReference>
<dbReference type="SUPFAM" id="SSF53271">
    <property type="entry name" value="PRTase-like"/>
    <property type="match status" value="1"/>
</dbReference>
<dbReference type="STRING" id="69895.SAMN05192551_10374"/>
<evidence type="ECO:0000256" key="5">
    <source>
        <dbReference type="ARBA" id="ARBA00049656"/>
    </source>
</evidence>
<keyword evidence="3" id="KW-0238">DNA-binding</keyword>
<dbReference type="Proteomes" id="UP000199287">
    <property type="component" value="Unassembled WGS sequence"/>
</dbReference>
<dbReference type="GO" id="GO:0003677">
    <property type="term" value="F:DNA binding"/>
    <property type="evidence" value="ECO:0007669"/>
    <property type="project" value="UniProtKB-KW"/>
</dbReference>
<comment type="subunit">
    <text evidence="1">Homodimer.</text>
</comment>
<feature type="domain" description="Bacterial purine repressor N-terminal" evidence="7">
    <location>
        <begin position="7"/>
        <end position="76"/>
    </location>
</feature>
<evidence type="ECO:0000256" key="2">
    <source>
        <dbReference type="ARBA" id="ARBA00023015"/>
    </source>
</evidence>
<dbReference type="SUPFAM" id="SSF46785">
    <property type="entry name" value="Winged helix' DNA-binding domain"/>
    <property type="match status" value="1"/>
</dbReference>
<dbReference type="Pfam" id="PF09182">
    <property type="entry name" value="PuR_N"/>
    <property type="match status" value="1"/>
</dbReference>
<dbReference type="NCBIfam" id="TIGR01743">
    <property type="entry name" value="purR_Bsub"/>
    <property type="match status" value="1"/>
</dbReference>
<proteinExistence type="inferred from homology"/>
<evidence type="ECO:0000259" key="6">
    <source>
        <dbReference type="Pfam" id="PF00156"/>
    </source>
</evidence>
<dbReference type="InterPro" id="IPR050118">
    <property type="entry name" value="Pur/Pyrimidine_PRTase"/>
</dbReference>
<dbReference type="OrthoDB" id="4213751at2"/>
<dbReference type="PANTHER" id="PTHR43864">
    <property type="entry name" value="HYPOXANTHINE/GUANINE PHOSPHORIBOSYLTRANSFERASE"/>
    <property type="match status" value="1"/>
</dbReference>
<dbReference type="AlphaFoldDB" id="A0A1I3CYF3"/>
<sequence length="276" mass="30677">METGKFRRSQRIAAMTSLLGNYPGRLFSLTEFSQQLDTPKSVLSEDISIVKETMKVLDIGEVQSVAGAKGGIRFIPKMSLHRQKEFLEKLAQELSQHHRILPGSYLYYSDLISLPAYVQPMAEILASYMKQSNPQYVVTVETKGIPLAFAVARILDKPFVVARRESLMTEGATVSVNYVSGSGNGMQRMVLPRRAIEPGSRVVMVDDFMRGGGTAKGMQDLMKEFEAEVTDIGVLMASKSPEIKKGGRYTTLLILENAEEETGKVDLYPNPELFQE</sequence>
<evidence type="ECO:0000256" key="1">
    <source>
        <dbReference type="ARBA" id="ARBA00011738"/>
    </source>
</evidence>
<comment type="similarity">
    <text evidence="5">Belongs to the purine/pyrimidine phosphoribosyltransferase family. PurR subfamily.</text>
</comment>
<dbReference type="InterPro" id="IPR036390">
    <property type="entry name" value="WH_DNA-bd_sf"/>
</dbReference>
<dbReference type="InterPro" id="IPR015265">
    <property type="entry name" value="PuR_N"/>
</dbReference>
<dbReference type="InterPro" id="IPR010078">
    <property type="entry name" value="PurR_Bsub"/>
</dbReference>
<keyword evidence="4" id="KW-0804">Transcription</keyword>
<reference evidence="9" key="1">
    <citation type="submission" date="2016-10" db="EMBL/GenBank/DDBJ databases">
        <authorList>
            <person name="Varghese N."/>
            <person name="Submissions S."/>
        </authorList>
    </citation>
    <scope>NUCLEOTIDE SEQUENCE [LARGE SCALE GENOMIC DNA]</scope>
    <source>
        <strain evidence="9">Z-7934</strain>
    </source>
</reference>
<dbReference type="EMBL" id="FOQA01000003">
    <property type="protein sequence ID" value="SFH79515.1"/>
    <property type="molecule type" value="Genomic_DNA"/>
</dbReference>
<feature type="domain" description="Phosphoribosyltransferase" evidence="6">
    <location>
        <begin position="115"/>
        <end position="246"/>
    </location>
</feature>
<keyword evidence="9" id="KW-1185">Reference proteome</keyword>
<organism evidence="8 9">
    <name type="scientific">Tindallia magadiensis</name>
    <dbReference type="NCBI Taxonomy" id="69895"/>
    <lineage>
        <taxon>Bacteria</taxon>
        <taxon>Bacillati</taxon>
        <taxon>Bacillota</taxon>
        <taxon>Clostridia</taxon>
        <taxon>Peptostreptococcales</taxon>
        <taxon>Tindalliaceae</taxon>
        <taxon>Tindallia</taxon>
    </lineage>
</organism>
<evidence type="ECO:0000313" key="9">
    <source>
        <dbReference type="Proteomes" id="UP000199287"/>
    </source>
</evidence>
<dbReference type="GO" id="GO:0045892">
    <property type="term" value="P:negative regulation of DNA-templated transcription"/>
    <property type="evidence" value="ECO:0007669"/>
    <property type="project" value="InterPro"/>
</dbReference>
<evidence type="ECO:0000256" key="4">
    <source>
        <dbReference type="ARBA" id="ARBA00023163"/>
    </source>
</evidence>
<evidence type="ECO:0000256" key="3">
    <source>
        <dbReference type="ARBA" id="ARBA00023125"/>
    </source>
</evidence>
<evidence type="ECO:0000259" key="7">
    <source>
        <dbReference type="Pfam" id="PF09182"/>
    </source>
</evidence>
<dbReference type="Pfam" id="PF00156">
    <property type="entry name" value="Pribosyltran"/>
    <property type="match status" value="1"/>
</dbReference>
<dbReference type="RefSeq" id="WP_093370997.1">
    <property type="nucleotide sequence ID" value="NZ_FOQA01000003.1"/>
</dbReference>
<accession>A0A1I3CYF3</accession>
<dbReference type="GO" id="GO:0045982">
    <property type="term" value="P:negative regulation of purine nucleobase metabolic process"/>
    <property type="evidence" value="ECO:0007669"/>
    <property type="project" value="InterPro"/>
</dbReference>
<name>A0A1I3CYF3_9FIRM</name>
<protein>
    <submittedName>
        <fullName evidence="8">Purine operon repressor, PurR</fullName>
    </submittedName>
</protein>
<dbReference type="Gene3D" id="1.10.10.10">
    <property type="entry name" value="Winged helix-like DNA-binding domain superfamily/Winged helix DNA-binding domain"/>
    <property type="match status" value="1"/>
</dbReference>
<gene>
    <name evidence="8" type="ORF">SAMN05192551_10374</name>
</gene>
<dbReference type="InterPro" id="IPR000836">
    <property type="entry name" value="PRTase_dom"/>
</dbReference>
<keyword evidence="2" id="KW-0805">Transcription regulation</keyword>
<dbReference type="CDD" id="cd06223">
    <property type="entry name" value="PRTases_typeI"/>
    <property type="match status" value="1"/>
</dbReference>
<evidence type="ECO:0000313" key="8">
    <source>
        <dbReference type="EMBL" id="SFH79515.1"/>
    </source>
</evidence>
<dbReference type="Gene3D" id="3.40.50.2020">
    <property type="match status" value="1"/>
</dbReference>
<dbReference type="InterPro" id="IPR036388">
    <property type="entry name" value="WH-like_DNA-bd_sf"/>
</dbReference>